<keyword evidence="2" id="KW-1185">Reference proteome</keyword>
<dbReference type="AlphaFoldDB" id="A0A9Q8TYZ6"/>
<dbReference type="PANTHER" id="PTHR35602:SF3">
    <property type="entry name" value="ESTERASE YQIA"/>
    <property type="match status" value="1"/>
</dbReference>
<protein>
    <submittedName>
        <fullName evidence="1">Esterase</fullName>
    </submittedName>
</protein>
<sequence>MKNKKLIIYIHGWNSHKKARKAVLIADELKSNIDFEVCSLTLHHHPREAISQLTEIIEMERKNREVCLIGSSLGGYFSVYLAEKYNLKAAMINPAVWAYKIFKNNMGKNINGNTGVEYIVDDEWVNSLKEIFIEKITHENYLVLLQTGDETLNYEFAEKYFKGSKIEIDEGGNHSFENLESKIPNILDHFS</sequence>
<dbReference type="Proteomes" id="UP001056381">
    <property type="component" value="Chromosome"/>
</dbReference>
<reference evidence="1" key="1">
    <citation type="submission" date="2022-05" db="EMBL/GenBank/DDBJ databases">
        <title>Single-amplified genomics reveal most streamlined microbe among free-living bacteria.</title>
        <authorList>
            <person name="Roda-Garcia J."/>
            <person name="Haro-Moreno J.M."/>
            <person name="Rodriguez-Valera F."/>
            <person name="Almagro-Moreno S."/>
            <person name="Lopez-Perez M."/>
        </authorList>
    </citation>
    <scope>NUCLEOTIDE SEQUENCE</scope>
    <source>
        <strain evidence="1">TMED112-D2-2</strain>
    </source>
</reference>
<dbReference type="Gene3D" id="3.40.50.1820">
    <property type="entry name" value="alpha/beta hydrolase"/>
    <property type="match status" value="1"/>
</dbReference>
<accession>A0A9Q8TYZ6</accession>
<gene>
    <name evidence="1" type="ORF">M9B40_05035</name>
</gene>
<dbReference type="InterPro" id="IPR029058">
    <property type="entry name" value="AB_hydrolase_fold"/>
</dbReference>
<dbReference type="Pfam" id="PF05728">
    <property type="entry name" value="UPF0227"/>
    <property type="match status" value="1"/>
</dbReference>
<organism evidence="1 2">
    <name type="scientific">SAR86 cluster bacterium</name>
    <dbReference type="NCBI Taxonomy" id="2030880"/>
    <lineage>
        <taxon>Bacteria</taxon>
        <taxon>Pseudomonadati</taxon>
        <taxon>Pseudomonadota</taxon>
        <taxon>Gammaproteobacteria</taxon>
        <taxon>SAR86 cluster</taxon>
    </lineage>
</organism>
<evidence type="ECO:0000313" key="1">
    <source>
        <dbReference type="EMBL" id="URQ63089.1"/>
    </source>
</evidence>
<evidence type="ECO:0000313" key="2">
    <source>
        <dbReference type="Proteomes" id="UP001056381"/>
    </source>
</evidence>
<dbReference type="SUPFAM" id="SSF53474">
    <property type="entry name" value="alpha/beta-Hydrolases"/>
    <property type="match status" value="1"/>
</dbReference>
<dbReference type="EMBL" id="CP097966">
    <property type="protein sequence ID" value="URQ63089.1"/>
    <property type="molecule type" value="Genomic_DNA"/>
</dbReference>
<name>A0A9Q8TYZ6_9GAMM</name>
<dbReference type="InterPro" id="IPR008886">
    <property type="entry name" value="UPF0227/Esterase_YqiA"/>
</dbReference>
<proteinExistence type="predicted"/>
<dbReference type="PANTHER" id="PTHR35602">
    <property type="entry name" value="ESTERASE YQIA-RELATED"/>
    <property type="match status" value="1"/>
</dbReference>